<dbReference type="Pfam" id="PF21910">
    <property type="entry name" value="GH85_C"/>
    <property type="match status" value="1"/>
</dbReference>
<evidence type="ECO:0000313" key="4">
    <source>
        <dbReference type="EMBL" id="NEW06901.1"/>
    </source>
</evidence>
<dbReference type="Gene3D" id="3.20.20.80">
    <property type="entry name" value="Glycosidases"/>
    <property type="match status" value="1"/>
</dbReference>
<dbReference type="InterPro" id="IPR005201">
    <property type="entry name" value="TIM_ENGase"/>
</dbReference>
<evidence type="ECO:0000256" key="1">
    <source>
        <dbReference type="SAM" id="SignalP"/>
    </source>
</evidence>
<dbReference type="AlphaFoldDB" id="A0A6G3ZZ98"/>
<dbReference type="GO" id="GO:0033925">
    <property type="term" value="F:mannosyl-glycoprotein endo-beta-N-acetylglucosaminidase activity"/>
    <property type="evidence" value="ECO:0007669"/>
    <property type="project" value="InterPro"/>
</dbReference>
<comment type="caution">
    <text evidence="4">The sequence shown here is derived from an EMBL/GenBank/DDBJ whole genome shotgun (WGS) entry which is preliminary data.</text>
</comment>
<reference evidence="4" key="1">
    <citation type="submission" date="2020-02" db="EMBL/GenBank/DDBJ databases">
        <authorList>
            <person name="Shen X.-R."/>
            <person name="Zhang Y.-X."/>
        </authorList>
    </citation>
    <scope>NUCLEOTIDE SEQUENCE</scope>
    <source>
        <strain evidence="4">SYP-B3998</strain>
    </source>
</reference>
<gene>
    <name evidence="4" type="ORF">GK047_12900</name>
</gene>
<sequence length="887" mass="96468">MLNFSIRSKKPIKLLTGGLLTVFAALSIWAFPASAETPAGQNQPYAHGYNANDVKNWSAAADKNAKYLRARVPLATRIPAFTATQAKPSLSAAPQVMNLSADYDNSPFTSFKYNDAYTRNLLNFWQYTDIYASWHGLPVNGSSTTNPNYGVINLPNPAYTDAAHRNGVLSLGCWFWPRSGTFSDWLTKNPDGSYPVADKMIAMAQYYGFDGYFINQEASISSTDAANLMAMLKYLRAHAPANFHLQWYDSLKTNGSLSYVNGFNSNNAPWIVDNGTPVNNSIFMNYAWSSSALTSGNSYAASLGLDPIKALYAGTENDKYGFNPPYDPHAIFPDGGAPRSSWALFGTDMVWNKYTNKMDPNDQDAVYTRERRYWSGPNQDPTNTGRTLSTGCSPYPDQGVPNNPNEYRCWDGVANYIPERSVIGSYPFVSRFNTGHGKAFYLNGSLASSKEWNNASIQDILPSWQWWVKSTGSGAPLSPSLDYTTAYDGGSSLKVAGTLDSTNPTDLRLFKTKLSVAASTNLSITYKTGTASAPSNMKVGLIFEDAPNTFLNLDVGSTTSTDWNTKGFNLGAYAGRTIAAIGLRFESSTSTNYSVNIGEVALTNSAASLPAAPTGFKIDQSYLASGKAEVFLSWNFNPSGVWYYDIYRVKPDNSRESVGRIYDEVFYVKSLERIGTEPTTVLELVTVGFDGAKSSAAQTTLTWGTTPPVASTPIDLTNKFTIDGFSYDTNRADCNYDGGGVCYSADLVPSTITYGGTTYNMGSFAATAKNAVAASGQTISLTQAQYTSIRMLGSSVNGDSTATYRINYTDGTFTDTSITMKDWCTSSTTGQDIALSMTHRHNAINNTDQTINTYIFAYHLTPTAGKTVSSITLPSNSKMRLLAISTQ</sequence>
<dbReference type="Pfam" id="PF03644">
    <property type="entry name" value="Glyco_hydro_85"/>
    <property type="match status" value="1"/>
</dbReference>
<dbReference type="InterPro" id="IPR013783">
    <property type="entry name" value="Ig-like_fold"/>
</dbReference>
<dbReference type="PANTHER" id="PTHR13246">
    <property type="entry name" value="ENDO BETA N-ACETYLGLUCOSAMINIDASE"/>
    <property type="match status" value="1"/>
</dbReference>
<evidence type="ECO:0000259" key="3">
    <source>
        <dbReference type="Pfam" id="PF21910"/>
    </source>
</evidence>
<dbReference type="Gene3D" id="2.60.40.10">
    <property type="entry name" value="Immunoglobulins"/>
    <property type="match status" value="1"/>
</dbReference>
<accession>A0A6G3ZZ98</accession>
<feature type="domain" description="Cytosolic endo-beta-N-acetylglucosaminidase TIM barrel" evidence="2">
    <location>
        <begin position="114"/>
        <end position="440"/>
    </location>
</feature>
<dbReference type="EMBL" id="JAAIKC010000004">
    <property type="protein sequence ID" value="NEW06901.1"/>
    <property type="molecule type" value="Genomic_DNA"/>
</dbReference>
<keyword evidence="1" id="KW-0732">Signal</keyword>
<feature type="signal peptide" evidence="1">
    <location>
        <begin position="1"/>
        <end position="35"/>
    </location>
</feature>
<dbReference type="InterPro" id="IPR054110">
    <property type="entry name" value="EndoD-like_D2"/>
</dbReference>
<protein>
    <submittedName>
        <fullName evidence="4">Uncharacterized protein</fullName>
    </submittedName>
</protein>
<evidence type="ECO:0000259" key="2">
    <source>
        <dbReference type="Pfam" id="PF03644"/>
    </source>
</evidence>
<dbReference type="PANTHER" id="PTHR13246:SF1">
    <property type="entry name" value="CYTOSOLIC ENDO-BETA-N-ACETYLGLUCOSAMINIDASE"/>
    <property type="match status" value="1"/>
</dbReference>
<name>A0A6G3ZZ98_9BACL</name>
<proteinExistence type="predicted"/>
<dbReference type="GO" id="GO:0005829">
    <property type="term" value="C:cytosol"/>
    <property type="evidence" value="ECO:0007669"/>
    <property type="project" value="UniProtKB-SubCell"/>
</dbReference>
<dbReference type="Gene3D" id="2.60.120.260">
    <property type="entry name" value="Galactose-binding domain-like"/>
    <property type="match status" value="1"/>
</dbReference>
<dbReference type="RefSeq" id="WP_163946872.1">
    <property type="nucleotide sequence ID" value="NZ_JAAIKC010000004.1"/>
</dbReference>
<feature type="chain" id="PRO_5026284397" evidence="1">
    <location>
        <begin position="36"/>
        <end position="887"/>
    </location>
</feature>
<organism evidence="4">
    <name type="scientific">Paenibacillus sp. SYP-B3998</name>
    <dbReference type="NCBI Taxonomy" id="2678564"/>
    <lineage>
        <taxon>Bacteria</taxon>
        <taxon>Bacillati</taxon>
        <taxon>Bacillota</taxon>
        <taxon>Bacilli</taxon>
        <taxon>Bacillales</taxon>
        <taxon>Paenibacillaceae</taxon>
        <taxon>Paenibacillus</taxon>
    </lineage>
</organism>
<dbReference type="InterPro" id="IPR032979">
    <property type="entry name" value="ENGase"/>
</dbReference>
<feature type="domain" description="Endo-beta-N-acetylglucosaminidase D-like D2" evidence="3">
    <location>
        <begin position="616"/>
        <end position="704"/>
    </location>
</feature>